<dbReference type="GO" id="GO:0005886">
    <property type="term" value="C:plasma membrane"/>
    <property type="evidence" value="ECO:0007669"/>
    <property type="project" value="UniProtKB-SubCell"/>
</dbReference>
<dbReference type="EC" id="2.7.13.3" evidence="3"/>
<dbReference type="Pfam" id="PF00512">
    <property type="entry name" value="HisKA"/>
    <property type="match status" value="1"/>
</dbReference>
<dbReference type="InterPro" id="IPR036890">
    <property type="entry name" value="HATPase_C_sf"/>
</dbReference>
<evidence type="ECO:0000256" key="5">
    <source>
        <dbReference type="ARBA" id="ARBA00022553"/>
    </source>
</evidence>
<dbReference type="PANTHER" id="PTHR45528">
    <property type="entry name" value="SENSOR HISTIDINE KINASE CPXA"/>
    <property type="match status" value="1"/>
</dbReference>
<dbReference type="SUPFAM" id="SSF55874">
    <property type="entry name" value="ATPase domain of HSP90 chaperone/DNA topoisomerase II/histidine kinase"/>
    <property type="match status" value="1"/>
</dbReference>
<dbReference type="PANTHER" id="PTHR45528:SF1">
    <property type="entry name" value="SENSOR HISTIDINE KINASE CPXA"/>
    <property type="match status" value="1"/>
</dbReference>
<dbReference type="CDD" id="cd00082">
    <property type="entry name" value="HisKA"/>
    <property type="match status" value="1"/>
</dbReference>
<evidence type="ECO:0000256" key="8">
    <source>
        <dbReference type="ARBA" id="ARBA00022741"/>
    </source>
</evidence>
<evidence type="ECO:0000256" key="1">
    <source>
        <dbReference type="ARBA" id="ARBA00000085"/>
    </source>
</evidence>
<dbReference type="Gene3D" id="6.10.340.10">
    <property type="match status" value="1"/>
</dbReference>
<sequence length="375" mass="42865">MKSNLLKISFVFIVIIIIASGFFIYKSDSAYKDNRSYIADVNEIEQLHEQGKHTEANQKAIALESKLKENNKDANIKTYIVINGLICILVIVGVFIYVYIKILKPFDVLSAFAANISKGDFDIPLDYERTNYFGEFTWAFDHMRNELNKAKLREEEAIENNKTVIATLSHDIKTPLASIVACAEGFKANIDNTPERKERYLNVLINKSEEVKKLTDDLLLHSISDMERLNFEIEKFEVCCFLEKGIKELTTSEDDVNIISPEFDAYINADKKRVLQIAENLINNAKKYAKTKVDIYFSKDDSNISIHFKDYGKGINDEDMPFIFDKFYRGKNSKDEVGSGLGLYIVKYLCIQMDGDVNLNNSSYGLEVIVSFPFV</sequence>
<name>A0A1T4V5D4_9FIRM</name>
<dbReference type="PROSITE" id="PS50109">
    <property type="entry name" value="HIS_KIN"/>
    <property type="match status" value="1"/>
</dbReference>
<organism evidence="16 17">
    <name type="scientific">Eubacterium uniforme</name>
    <dbReference type="NCBI Taxonomy" id="39495"/>
    <lineage>
        <taxon>Bacteria</taxon>
        <taxon>Bacillati</taxon>
        <taxon>Bacillota</taxon>
        <taxon>Clostridia</taxon>
        <taxon>Eubacteriales</taxon>
        <taxon>Eubacteriaceae</taxon>
        <taxon>Eubacterium</taxon>
    </lineage>
</organism>
<keyword evidence="5" id="KW-0597">Phosphoprotein</keyword>
<dbReference type="SMART" id="SM00388">
    <property type="entry name" value="HisKA"/>
    <property type="match status" value="1"/>
</dbReference>
<dbReference type="AlphaFoldDB" id="A0A1T4V5D4"/>
<dbReference type="Proteomes" id="UP000190814">
    <property type="component" value="Unassembled WGS sequence"/>
</dbReference>
<evidence type="ECO:0000313" key="16">
    <source>
        <dbReference type="EMBL" id="SKA60175.1"/>
    </source>
</evidence>
<evidence type="ECO:0000256" key="10">
    <source>
        <dbReference type="ARBA" id="ARBA00022840"/>
    </source>
</evidence>
<comment type="subcellular location">
    <subcellularLocation>
        <location evidence="2">Cell membrane</location>
        <topology evidence="2">Multi-pass membrane protein</topology>
    </subcellularLocation>
</comment>
<evidence type="ECO:0000256" key="4">
    <source>
        <dbReference type="ARBA" id="ARBA00022475"/>
    </source>
</evidence>
<feature type="transmembrane region" description="Helical" evidence="14">
    <location>
        <begin position="78"/>
        <end position="100"/>
    </location>
</feature>
<dbReference type="CDD" id="cd00075">
    <property type="entry name" value="HATPase"/>
    <property type="match status" value="1"/>
</dbReference>
<protein>
    <recommendedName>
        <fullName evidence="3">histidine kinase</fullName>
        <ecNumber evidence="3">2.7.13.3</ecNumber>
    </recommendedName>
</protein>
<comment type="catalytic activity">
    <reaction evidence="1">
        <text>ATP + protein L-histidine = ADP + protein N-phospho-L-histidine.</text>
        <dbReference type="EC" id="2.7.13.3"/>
    </reaction>
</comment>
<proteinExistence type="predicted"/>
<dbReference type="SUPFAM" id="SSF158472">
    <property type="entry name" value="HAMP domain-like"/>
    <property type="match status" value="1"/>
</dbReference>
<evidence type="ECO:0000256" key="14">
    <source>
        <dbReference type="SAM" id="Phobius"/>
    </source>
</evidence>
<keyword evidence="7 14" id="KW-0812">Transmembrane</keyword>
<keyword evidence="4" id="KW-1003">Cell membrane</keyword>
<evidence type="ECO:0000313" key="17">
    <source>
        <dbReference type="Proteomes" id="UP000190814"/>
    </source>
</evidence>
<dbReference type="SUPFAM" id="SSF47384">
    <property type="entry name" value="Homodimeric domain of signal transducing histidine kinase"/>
    <property type="match status" value="1"/>
</dbReference>
<dbReference type="Pfam" id="PF02518">
    <property type="entry name" value="HATPase_c"/>
    <property type="match status" value="1"/>
</dbReference>
<evidence type="ECO:0000256" key="9">
    <source>
        <dbReference type="ARBA" id="ARBA00022777"/>
    </source>
</evidence>
<dbReference type="InterPro" id="IPR050398">
    <property type="entry name" value="HssS/ArlS-like"/>
</dbReference>
<keyword evidence="13 14" id="KW-0472">Membrane</keyword>
<dbReference type="InterPro" id="IPR036097">
    <property type="entry name" value="HisK_dim/P_sf"/>
</dbReference>
<accession>A0A1T4V5D4</accession>
<evidence type="ECO:0000256" key="6">
    <source>
        <dbReference type="ARBA" id="ARBA00022679"/>
    </source>
</evidence>
<dbReference type="OrthoDB" id="9780718at2"/>
<reference evidence="16 17" key="1">
    <citation type="submission" date="2017-02" db="EMBL/GenBank/DDBJ databases">
        <authorList>
            <person name="Peterson S.W."/>
        </authorList>
    </citation>
    <scope>NUCLEOTIDE SEQUENCE [LARGE SCALE GENOMIC DNA]</scope>
    <source>
        <strain evidence="16 17">ATCC 35992</strain>
    </source>
</reference>
<keyword evidence="6" id="KW-0808">Transferase</keyword>
<evidence type="ECO:0000259" key="15">
    <source>
        <dbReference type="PROSITE" id="PS50109"/>
    </source>
</evidence>
<evidence type="ECO:0000256" key="2">
    <source>
        <dbReference type="ARBA" id="ARBA00004651"/>
    </source>
</evidence>
<dbReference type="InterPro" id="IPR004358">
    <property type="entry name" value="Sig_transdc_His_kin-like_C"/>
</dbReference>
<dbReference type="GO" id="GO:0000155">
    <property type="term" value="F:phosphorelay sensor kinase activity"/>
    <property type="evidence" value="ECO:0007669"/>
    <property type="project" value="InterPro"/>
</dbReference>
<dbReference type="RefSeq" id="WP_078765088.1">
    <property type="nucleotide sequence ID" value="NZ_FUXZ01000002.1"/>
</dbReference>
<dbReference type="EMBL" id="FUXZ01000002">
    <property type="protein sequence ID" value="SKA60175.1"/>
    <property type="molecule type" value="Genomic_DNA"/>
</dbReference>
<dbReference type="SMART" id="SM00387">
    <property type="entry name" value="HATPase_c"/>
    <property type="match status" value="1"/>
</dbReference>
<keyword evidence="8" id="KW-0547">Nucleotide-binding</keyword>
<evidence type="ECO:0000256" key="3">
    <source>
        <dbReference type="ARBA" id="ARBA00012438"/>
    </source>
</evidence>
<dbReference type="STRING" id="39495.SAMN02745111_00197"/>
<evidence type="ECO:0000256" key="7">
    <source>
        <dbReference type="ARBA" id="ARBA00022692"/>
    </source>
</evidence>
<keyword evidence="11 14" id="KW-1133">Transmembrane helix</keyword>
<evidence type="ECO:0000256" key="13">
    <source>
        <dbReference type="ARBA" id="ARBA00023136"/>
    </source>
</evidence>
<keyword evidence="17" id="KW-1185">Reference proteome</keyword>
<keyword evidence="9 16" id="KW-0418">Kinase</keyword>
<feature type="domain" description="Histidine kinase" evidence="15">
    <location>
        <begin position="167"/>
        <end position="375"/>
    </location>
</feature>
<feature type="transmembrane region" description="Helical" evidence="14">
    <location>
        <begin position="6"/>
        <end position="25"/>
    </location>
</feature>
<dbReference type="PRINTS" id="PR00344">
    <property type="entry name" value="BCTRLSENSOR"/>
</dbReference>
<dbReference type="Gene3D" id="1.10.287.130">
    <property type="match status" value="1"/>
</dbReference>
<gene>
    <name evidence="16" type="ORF">SAMN02745111_00197</name>
</gene>
<keyword evidence="10" id="KW-0067">ATP-binding</keyword>
<dbReference type="InterPro" id="IPR003661">
    <property type="entry name" value="HisK_dim/P_dom"/>
</dbReference>
<dbReference type="CDD" id="cd06225">
    <property type="entry name" value="HAMP"/>
    <property type="match status" value="1"/>
</dbReference>
<dbReference type="GO" id="GO:0005524">
    <property type="term" value="F:ATP binding"/>
    <property type="evidence" value="ECO:0007669"/>
    <property type="project" value="UniProtKB-KW"/>
</dbReference>
<dbReference type="Gene3D" id="3.30.565.10">
    <property type="entry name" value="Histidine kinase-like ATPase, C-terminal domain"/>
    <property type="match status" value="1"/>
</dbReference>
<evidence type="ECO:0000256" key="12">
    <source>
        <dbReference type="ARBA" id="ARBA00023012"/>
    </source>
</evidence>
<evidence type="ECO:0000256" key="11">
    <source>
        <dbReference type="ARBA" id="ARBA00022989"/>
    </source>
</evidence>
<keyword evidence="12" id="KW-0902">Two-component regulatory system</keyword>
<dbReference type="InterPro" id="IPR005467">
    <property type="entry name" value="His_kinase_dom"/>
</dbReference>
<dbReference type="InterPro" id="IPR003594">
    <property type="entry name" value="HATPase_dom"/>
</dbReference>